<protein>
    <submittedName>
        <fullName evidence="1">Uncharacterized protein</fullName>
    </submittedName>
</protein>
<evidence type="ECO:0000313" key="2">
    <source>
        <dbReference type="Proteomes" id="UP000599312"/>
    </source>
</evidence>
<gene>
    <name evidence="1" type="ORF">I2H38_19560</name>
</gene>
<reference evidence="1" key="1">
    <citation type="submission" date="2020-11" db="EMBL/GenBank/DDBJ databases">
        <authorList>
            <person name="Kim M.K."/>
        </authorList>
    </citation>
    <scope>NUCLEOTIDE SEQUENCE</scope>
    <source>
        <strain evidence="1">BT350</strain>
    </source>
</reference>
<accession>A0A931BVN5</accession>
<dbReference type="RefSeq" id="WP_196273559.1">
    <property type="nucleotide sequence ID" value="NZ_JADQDO010000016.1"/>
</dbReference>
<keyword evidence="2" id="KW-1185">Reference proteome</keyword>
<dbReference type="Proteomes" id="UP000599312">
    <property type="component" value="Unassembled WGS sequence"/>
</dbReference>
<comment type="caution">
    <text evidence="1">The sequence shown here is derived from an EMBL/GenBank/DDBJ whole genome shotgun (WGS) entry which is preliminary data.</text>
</comment>
<dbReference type="EMBL" id="JADQDO010000016">
    <property type="protein sequence ID" value="MBF9235563.1"/>
    <property type="molecule type" value="Genomic_DNA"/>
</dbReference>
<organism evidence="1 2">
    <name type="scientific">Microvirga alba</name>
    <dbReference type="NCBI Taxonomy" id="2791025"/>
    <lineage>
        <taxon>Bacteria</taxon>
        <taxon>Pseudomonadati</taxon>
        <taxon>Pseudomonadota</taxon>
        <taxon>Alphaproteobacteria</taxon>
        <taxon>Hyphomicrobiales</taxon>
        <taxon>Methylobacteriaceae</taxon>
        <taxon>Microvirga</taxon>
    </lineage>
</organism>
<name>A0A931BVN5_9HYPH</name>
<dbReference type="AlphaFoldDB" id="A0A931BVN5"/>
<sequence length="65" mass="7441">MNKRTQKLRALMKQNMLKAKDVAQITGRSITTVRIWRCKSSERIIPEHTLRLLEHEVAARKGGAA</sequence>
<evidence type="ECO:0000313" key="1">
    <source>
        <dbReference type="EMBL" id="MBF9235563.1"/>
    </source>
</evidence>
<proteinExistence type="predicted"/>